<dbReference type="Gene3D" id="1.20.900.10">
    <property type="entry name" value="Dbl homology (DH) domain"/>
    <property type="match status" value="1"/>
</dbReference>
<dbReference type="InterPro" id="IPR001331">
    <property type="entry name" value="GDS_CDC24_CS"/>
</dbReference>
<feature type="compositionally biased region" description="Basic and acidic residues" evidence="1">
    <location>
        <begin position="172"/>
        <end position="185"/>
    </location>
</feature>
<sequence>MATVDPVAPISQIHSTIGVSNMEGVIACKSCNLETPKCNRHCLHCSNEIGERCWRCNYLGKVNSKFCFKCNVKLNPNSIPSRKSIRDIPSYTITTTTSTLLVNKSIVPDNSDNKNSRNASNNNNNTTQNENDSNNLPNIRSIIESINTRNKEYESLDFKSKKSSPAKLYEFRKESSLSNLEDKQKHQNNNNNNSNSNSNSNQQVEQISTLLSSSTRFDENGRVVEVFFNNPTITQEQIETTKEHNKANENASSSPYHEPKPKLTYTSTKKNIWTTSSDPSSPLITSTTIYCIDGTNSSEVDTNSSSPPPITSSPPRDDVLYRYENDDDNQIFIVDNVDDDDDDDDEIFSIPNNSSATNNINQPVALGSTQKRKSFNGVGSNSVLNEIIGALPSPPSLIINNNHHQKNRNNTNSNGNSNSNTIVVATPLSPTHNSTVIINDSSPTKFDPTSSFGSNSSVGSTKSDHRSNLIKEIISTELDYINDLDTIINVFCKPIKEFISNEESANIFSNIEQILSVSRELYEKLTDSSFTIGQIFSSIADSLGVYSVYCNYHQKSLDCLNTLLKMPNVEQFCNEMNNKNELRGMGLNSFLIKPVQRICKYPLLLKELLKATPEDHLDYKELILAVEKIEKIVNTINTQKKEMETWQRTMQLIQSLKGAENLSLLAANRHLICEGQIHMVFGFSENSEKKYSSLKFKKGVYFLFNDLFLFTKQKGTTYKLVISIPLETILVHSNLCVVDKQLFSMVEIGTGGRKWTFCPVSKNQNIVFTIQKLIEKAWEDKYQAIPNVQSPPIGTPDKNDHSNNGANSLSSIASPNGKKKLSHRLVKSLVNIKTL</sequence>
<feature type="compositionally biased region" description="Low complexity" evidence="1">
    <location>
        <begin position="188"/>
        <end position="201"/>
    </location>
</feature>
<dbReference type="PANTHER" id="PTHR45834">
    <property type="entry name" value="RHO GUANINE NUCLEOTIDE EXCHANGE FACTOR 9-RELATED"/>
    <property type="match status" value="1"/>
</dbReference>
<feature type="region of interest" description="Disordered" evidence="1">
    <location>
        <begin position="789"/>
        <end position="819"/>
    </location>
</feature>
<feature type="compositionally biased region" description="Low complexity" evidence="1">
    <location>
        <begin position="116"/>
        <end position="135"/>
    </location>
</feature>
<feature type="domain" description="DH" evidence="2">
    <location>
        <begin position="465"/>
        <end position="639"/>
    </location>
</feature>
<feature type="region of interest" description="Disordered" evidence="1">
    <location>
        <begin position="106"/>
        <end position="137"/>
    </location>
</feature>
<evidence type="ECO:0000313" key="3">
    <source>
        <dbReference type="EMBL" id="KAF2069888.1"/>
    </source>
</evidence>
<dbReference type="EMBL" id="AJWJ01000579">
    <property type="protein sequence ID" value="KAF2069888.1"/>
    <property type="molecule type" value="Genomic_DNA"/>
</dbReference>
<proteinExistence type="predicted"/>
<dbReference type="SUPFAM" id="SSF50729">
    <property type="entry name" value="PH domain-like"/>
    <property type="match status" value="1"/>
</dbReference>
<dbReference type="InterPro" id="IPR011993">
    <property type="entry name" value="PH-like_dom_sf"/>
</dbReference>
<dbReference type="Gene3D" id="2.30.29.30">
    <property type="entry name" value="Pleckstrin-homology domain (PH domain)/Phosphotyrosine-binding domain (PTB)"/>
    <property type="match status" value="1"/>
</dbReference>
<accession>A0A8J4PMJ5</accession>
<feature type="region of interest" description="Disordered" evidence="1">
    <location>
        <begin position="235"/>
        <end position="263"/>
    </location>
</feature>
<feature type="region of interest" description="Disordered" evidence="1">
    <location>
        <begin position="295"/>
        <end position="317"/>
    </location>
</feature>
<keyword evidence="4" id="KW-1185">Reference proteome</keyword>
<feature type="region of interest" description="Disordered" evidence="1">
    <location>
        <begin position="172"/>
        <end position="206"/>
    </location>
</feature>
<organism evidence="3 4">
    <name type="scientific">Polysphondylium violaceum</name>
    <dbReference type="NCBI Taxonomy" id="133409"/>
    <lineage>
        <taxon>Eukaryota</taxon>
        <taxon>Amoebozoa</taxon>
        <taxon>Evosea</taxon>
        <taxon>Eumycetozoa</taxon>
        <taxon>Dictyostelia</taxon>
        <taxon>Dictyosteliales</taxon>
        <taxon>Dictyosteliaceae</taxon>
        <taxon>Polysphondylium</taxon>
    </lineage>
</organism>
<dbReference type="InterPro" id="IPR000219">
    <property type="entry name" value="DH_dom"/>
</dbReference>
<dbReference type="PROSITE" id="PS00741">
    <property type="entry name" value="DH_1"/>
    <property type="match status" value="1"/>
</dbReference>
<dbReference type="PROSITE" id="PS50010">
    <property type="entry name" value="DH_2"/>
    <property type="match status" value="1"/>
</dbReference>
<dbReference type="SMART" id="SM00325">
    <property type="entry name" value="RhoGEF"/>
    <property type="match status" value="1"/>
</dbReference>
<dbReference type="InterPro" id="IPR053086">
    <property type="entry name" value="RhoGEF_domain"/>
</dbReference>
<reference evidence="3" key="1">
    <citation type="submission" date="2020-01" db="EMBL/GenBank/DDBJ databases">
        <title>Development of genomics and gene disruption for Polysphondylium violaceum indicates a role for the polyketide synthase stlB in stalk morphogenesis.</title>
        <authorList>
            <person name="Narita B."/>
            <person name="Kawabe Y."/>
            <person name="Kin K."/>
            <person name="Saito T."/>
            <person name="Gibbs R."/>
            <person name="Kuspa A."/>
            <person name="Muzny D."/>
            <person name="Queller D."/>
            <person name="Richards S."/>
            <person name="Strassman J."/>
            <person name="Sucgang R."/>
            <person name="Worley K."/>
            <person name="Schaap P."/>
        </authorList>
    </citation>
    <scope>NUCLEOTIDE SEQUENCE</scope>
    <source>
        <strain evidence="3">QSvi11</strain>
    </source>
</reference>
<dbReference type="InterPro" id="IPR035899">
    <property type="entry name" value="DBL_dom_sf"/>
</dbReference>
<dbReference type="OrthoDB" id="20696at2759"/>
<dbReference type="GO" id="GO:0035556">
    <property type="term" value="P:intracellular signal transduction"/>
    <property type="evidence" value="ECO:0007669"/>
    <property type="project" value="InterPro"/>
</dbReference>
<dbReference type="Pfam" id="PF00621">
    <property type="entry name" value="RhoGEF"/>
    <property type="match status" value="1"/>
</dbReference>
<dbReference type="AlphaFoldDB" id="A0A8J4PMJ5"/>
<dbReference type="CDD" id="cd00160">
    <property type="entry name" value="RhoGEF"/>
    <property type="match status" value="1"/>
</dbReference>
<comment type="caution">
    <text evidence="3">The sequence shown here is derived from an EMBL/GenBank/DDBJ whole genome shotgun (WGS) entry which is preliminary data.</text>
</comment>
<evidence type="ECO:0000256" key="1">
    <source>
        <dbReference type="SAM" id="MobiDB-lite"/>
    </source>
</evidence>
<dbReference type="PANTHER" id="PTHR45834:SF11">
    <property type="entry name" value="RHOGEF DOMAIN-CONTAINING PROTEIN GXCJ"/>
    <property type="match status" value="1"/>
</dbReference>
<protein>
    <recommendedName>
        <fullName evidence="2">DH domain-containing protein</fullName>
    </recommendedName>
</protein>
<name>A0A8J4PMJ5_9MYCE</name>
<evidence type="ECO:0000313" key="4">
    <source>
        <dbReference type="Proteomes" id="UP000695562"/>
    </source>
</evidence>
<dbReference type="SUPFAM" id="SSF48065">
    <property type="entry name" value="DBL homology domain (DH-domain)"/>
    <property type="match status" value="1"/>
</dbReference>
<dbReference type="GO" id="GO:0005085">
    <property type="term" value="F:guanyl-nucleotide exchange factor activity"/>
    <property type="evidence" value="ECO:0007669"/>
    <property type="project" value="InterPro"/>
</dbReference>
<feature type="compositionally biased region" description="Polar residues" evidence="1">
    <location>
        <begin position="802"/>
        <end position="814"/>
    </location>
</feature>
<evidence type="ECO:0000259" key="2">
    <source>
        <dbReference type="PROSITE" id="PS50010"/>
    </source>
</evidence>
<gene>
    <name evidence="3" type="ORF">CYY_008798</name>
</gene>
<dbReference type="Proteomes" id="UP000695562">
    <property type="component" value="Unassembled WGS sequence"/>
</dbReference>
<dbReference type="GO" id="GO:0005829">
    <property type="term" value="C:cytosol"/>
    <property type="evidence" value="ECO:0007669"/>
    <property type="project" value="TreeGrafter"/>
</dbReference>